<dbReference type="FunFam" id="3.40.50.300:FF:000151">
    <property type="entry name" value="Lipopolysaccharide ABC transporter ATP-binding protein"/>
    <property type="match status" value="1"/>
</dbReference>
<dbReference type="CDD" id="cd03218">
    <property type="entry name" value="ABC_YhbG"/>
    <property type="match status" value="1"/>
</dbReference>
<keyword evidence="12" id="KW-0472">Membrane</keyword>
<dbReference type="InterPro" id="IPR027417">
    <property type="entry name" value="P-loop_NTPase"/>
</dbReference>
<dbReference type="GO" id="GO:0055085">
    <property type="term" value="P:transmembrane transport"/>
    <property type="evidence" value="ECO:0007669"/>
    <property type="project" value="InterPro"/>
</dbReference>
<dbReference type="InterPro" id="IPR003593">
    <property type="entry name" value="AAA+_ATPase"/>
</dbReference>
<dbReference type="OrthoDB" id="9780942at2"/>
<feature type="domain" description="ABC transporter" evidence="15">
    <location>
        <begin position="4"/>
        <end position="237"/>
    </location>
</feature>
<keyword evidence="10 16" id="KW-0067">ATP-binding</keyword>
<dbReference type="InterPro" id="IPR003439">
    <property type="entry name" value="ABC_transporter-like_ATP-bd"/>
</dbReference>
<organism evidence="16 17">
    <name type="scientific">Oceanospirillum multiglobuliferum</name>
    <dbReference type="NCBI Taxonomy" id="64969"/>
    <lineage>
        <taxon>Bacteria</taxon>
        <taxon>Pseudomonadati</taxon>
        <taxon>Pseudomonadota</taxon>
        <taxon>Gammaproteobacteria</taxon>
        <taxon>Oceanospirillales</taxon>
        <taxon>Oceanospirillaceae</taxon>
        <taxon>Oceanospirillum</taxon>
    </lineage>
</organism>
<evidence type="ECO:0000313" key="17">
    <source>
        <dbReference type="Proteomes" id="UP000191418"/>
    </source>
</evidence>
<proteinExistence type="inferred from homology"/>
<dbReference type="NCBIfam" id="TIGR04406">
    <property type="entry name" value="LPS_export_lptB"/>
    <property type="match status" value="1"/>
</dbReference>
<protein>
    <recommendedName>
        <fullName evidence="4">Lipopolysaccharide export system ATP-binding protein LptB</fullName>
    </recommendedName>
</protein>
<dbReference type="GO" id="GO:0043190">
    <property type="term" value="C:ATP-binding cassette (ABC) transporter complex"/>
    <property type="evidence" value="ECO:0007669"/>
    <property type="project" value="InterPro"/>
</dbReference>
<dbReference type="Proteomes" id="UP000191418">
    <property type="component" value="Unassembled WGS sequence"/>
</dbReference>
<comment type="function">
    <text evidence="13">Part of the ABC transporter complex LptBFG involved in the translocation of lipopolysaccharide (LPS) from the inner membrane to the outer membrane. Probably responsible for energy coupling to the transport system.</text>
</comment>
<evidence type="ECO:0000256" key="10">
    <source>
        <dbReference type="ARBA" id="ARBA00022840"/>
    </source>
</evidence>
<evidence type="ECO:0000256" key="11">
    <source>
        <dbReference type="ARBA" id="ARBA00022967"/>
    </source>
</evidence>
<evidence type="ECO:0000256" key="5">
    <source>
        <dbReference type="ARBA" id="ARBA00022448"/>
    </source>
</evidence>
<evidence type="ECO:0000256" key="6">
    <source>
        <dbReference type="ARBA" id="ARBA00022475"/>
    </source>
</evidence>
<reference evidence="16 17" key="1">
    <citation type="submission" date="2017-01" db="EMBL/GenBank/DDBJ databases">
        <title>Genome Sequencing of a Marine Spirillum, Oceanospirillum multiglobuliferum ATCC 33336, from Japan.</title>
        <authorList>
            <person name="Carney J.G."/>
            <person name="Trachtenberg A.M."/>
            <person name="Rheaume B.A."/>
            <person name="Linnane J.D."/>
            <person name="Pitts N.L."/>
            <person name="Mykles D.L."/>
            <person name="Maclea K.S."/>
        </authorList>
    </citation>
    <scope>NUCLEOTIDE SEQUENCE [LARGE SCALE GENOMIC DNA]</scope>
    <source>
        <strain evidence="16 17">ATCC 33336</strain>
    </source>
</reference>
<comment type="subunit">
    <text evidence="14">Component of the lipopolysaccharide transport and assembly complex. The LptBFG transporter is composed of two ATP-binding proteins (LptB) and two transmembrane proteins (LptF and LptG).</text>
</comment>
<keyword evidence="9" id="KW-0547">Nucleotide-binding</keyword>
<evidence type="ECO:0000256" key="13">
    <source>
        <dbReference type="ARBA" id="ARBA00024818"/>
    </source>
</evidence>
<dbReference type="GO" id="GO:0016887">
    <property type="term" value="F:ATP hydrolysis activity"/>
    <property type="evidence" value="ECO:0007669"/>
    <property type="project" value="InterPro"/>
</dbReference>
<evidence type="ECO:0000256" key="8">
    <source>
        <dbReference type="ARBA" id="ARBA00022519"/>
    </source>
</evidence>
<evidence type="ECO:0000256" key="4">
    <source>
        <dbReference type="ARBA" id="ARBA00017803"/>
    </source>
</evidence>
<keyword evidence="17" id="KW-1185">Reference proteome</keyword>
<sequence>MKTLKAAHLAKAYKKRQVVKDISLEVNQGQVVGLLGPNGAGKTTSFYMIVGLIRSDAGYVKINDEDITALPMHGRAQRGLGYLPQEASIFRKLTVEQNILGILETRKELSKAQQKEHLERLLNEFSITHIRKSLGMSLSGGERRRVEIARALATEPAFVLLDEPFAGVDPISVNEIKSIIRQLKAHNIGVLITDHNVRETLDICEKAYIVSEGQIIAEGDALDVMNNQQVREVYLGHEFKL</sequence>
<dbReference type="PANTHER" id="PTHR45772">
    <property type="entry name" value="CONSERVED COMPONENT OF ABC TRANSPORTER FOR NATURAL AMINO ACIDS-RELATED"/>
    <property type="match status" value="1"/>
</dbReference>
<evidence type="ECO:0000259" key="15">
    <source>
        <dbReference type="PROSITE" id="PS50893"/>
    </source>
</evidence>
<gene>
    <name evidence="16" type="ORF">BTE48_11425</name>
</gene>
<dbReference type="AlphaFoldDB" id="A0A1T4KU29"/>
<dbReference type="InterPro" id="IPR032823">
    <property type="entry name" value="BCA_ABC_TP_C"/>
</dbReference>
<evidence type="ECO:0000313" key="16">
    <source>
        <dbReference type="EMBL" id="OPX54945.1"/>
    </source>
</evidence>
<comment type="similarity">
    <text evidence="3">Belongs to the ABC transporter superfamily. Outer membrane lipopolysaccharide export (TC 1.B.42) family.</text>
</comment>
<keyword evidence="11" id="KW-1278">Translocase</keyword>
<dbReference type="RefSeq" id="WP_078743831.1">
    <property type="nucleotide sequence ID" value="NZ_FUXG01000001.1"/>
</dbReference>
<dbReference type="GO" id="GO:0005737">
    <property type="term" value="C:cytoplasm"/>
    <property type="evidence" value="ECO:0007669"/>
    <property type="project" value="UniProtKB-SubCell"/>
</dbReference>
<dbReference type="Pfam" id="PF12399">
    <property type="entry name" value="BCA_ABC_TP_C"/>
    <property type="match status" value="1"/>
</dbReference>
<comment type="caution">
    <text evidence="16">The sequence shown here is derived from an EMBL/GenBank/DDBJ whole genome shotgun (WGS) entry which is preliminary data.</text>
</comment>
<dbReference type="Gene3D" id="3.40.50.300">
    <property type="entry name" value="P-loop containing nucleotide triphosphate hydrolases"/>
    <property type="match status" value="1"/>
</dbReference>
<keyword evidence="6" id="KW-1003">Cell membrane</keyword>
<accession>A0A1T4KU29</accession>
<dbReference type="PROSITE" id="PS00211">
    <property type="entry name" value="ABC_TRANSPORTER_1"/>
    <property type="match status" value="1"/>
</dbReference>
<dbReference type="SMART" id="SM00382">
    <property type="entry name" value="AAA"/>
    <property type="match status" value="1"/>
</dbReference>
<comment type="subcellular location">
    <subcellularLocation>
        <location evidence="2">Cell inner membrane</location>
        <topology evidence="2">Peripheral membrane protein</topology>
        <orientation evidence="2">Cytoplasmic side</orientation>
    </subcellularLocation>
    <subcellularLocation>
        <location evidence="1">Cytoplasm</location>
    </subcellularLocation>
</comment>
<dbReference type="InterPro" id="IPR030921">
    <property type="entry name" value="LPS_export_LptB"/>
</dbReference>
<evidence type="ECO:0000256" key="2">
    <source>
        <dbReference type="ARBA" id="ARBA00004515"/>
    </source>
</evidence>
<evidence type="ECO:0000256" key="3">
    <source>
        <dbReference type="ARBA" id="ARBA00010865"/>
    </source>
</evidence>
<keyword evidence="8" id="KW-0997">Cell inner membrane</keyword>
<evidence type="ECO:0000256" key="7">
    <source>
        <dbReference type="ARBA" id="ARBA00022490"/>
    </source>
</evidence>
<evidence type="ECO:0000256" key="12">
    <source>
        <dbReference type="ARBA" id="ARBA00023136"/>
    </source>
</evidence>
<evidence type="ECO:0000256" key="14">
    <source>
        <dbReference type="ARBA" id="ARBA00026081"/>
    </source>
</evidence>
<evidence type="ECO:0000256" key="1">
    <source>
        <dbReference type="ARBA" id="ARBA00004496"/>
    </source>
</evidence>
<dbReference type="Pfam" id="PF00005">
    <property type="entry name" value="ABC_tran"/>
    <property type="match status" value="1"/>
</dbReference>
<dbReference type="STRING" id="64969.SAMN02745127_00223"/>
<dbReference type="PROSITE" id="PS50893">
    <property type="entry name" value="ABC_TRANSPORTER_2"/>
    <property type="match status" value="1"/>
</dbReference>
<dbReference type="GO" id="GO:0005524">
    <property type="term" value="F:ATP binding"/>
    <property type="evidence" value="ECO:0007669"/>
    <property type="project" value="UniProtKB-KW"/>
</dbReference>
<dbReference type="PANTHER" id="PTHR45772:SF10">
    <property type="entry name" value="LIPOPOLYSACCHARIDE EXPORT SYSTEM ATP-BINDING PROTEIN LPTB"/>
    <property type="match status" value="1"/>
</dbReference>
<evidence type="ECO:0000256" key="9">
    <source>
        <dbReference type="ARBA" id="ARBA00022741"/>
    </source>
</evidence>
<dbReference type="EMBL" id="MTSM01000015">
    <property type="protein sequence ID" value="OPX54945.1"/>
    <property type="molecule type" value="Genomic_DNA"/>
</dbReference>
<keyword evidence="5" id="KW-0813">Transport</keyword>
<dbReference type="InterPro" id="IPR051120">
    <property type="entry name" value="ABC_AA/LPS_Transport"/>
</dbReference>
<name>A0A1T4KU29_9GAMM</name>
<dbReference type="InterPro" id="IPR017871">
    <property type="entry name" value="ABC_transporter-like_CS"/>
</dbReference>
<dbReference type="SUPFAM" id="SSF52540">
    <property type="entry name" value="P-loop containing nucleoside triphosphate hydrolases"/>
    <property type="match status" value="1"/>
</dbReference>
<keyword evidence="7" id="KW-0963">Cytoplasm</keyword>